<protein>
    <submittedName>
        <fullName evidence="1">Uncharacterized protein</fullName>
    </submittedName>
</protein>
<organism evidence="1 2">
    <name type="scientific">Mesorhabditis spiculigera</name>
    <dbReference type="NCBI Taxonomy" id="96644"/>
    <lineage>
        <taxon>Eukaryota</taxon>
        <taxon>Metazoa</taxon>
        <taxon>Ecdysozoa</taxon>
        <taxon>Nematoda</taxon>
        <taxon>Chromadorea</taxon>
        <taxon>Rhabditida</taxon>
        <taxon>Rhabditina</taxon>
        <taxon>Rhabditomorpha</taxon>
        <taxon>Rhabditoidea</taxon>
        <taxon>Rhabditidae</taxon>
        <taxon>Mesorhabditinae</taxon>
        <taxon>Mesorhabditis</taxon>
    </lineage>
</organism>
<dbReference type="AlphaFoldDB" id="A0AA36CVH0"/>
<dbReference type="EMBL" id="CATQJA010002641">
    <property type="protein sequence ID" value="CAJ0575794.1"/>
    <property type="molecule type" value="Genomic_DNA"/>
</dbReference>
<comment type="caution">
    <text evidence="1">The sequence shown here is derived from an EMBL/GenBank/DDBJ whole genome shotgun (WGS) entry which is preliminary data.</text>
</comment>
<keyword evidence="2" id="KW-1185">Reference proteome</keyword>
<dbReference type="InterPro" id="IPR031793">
    <property type="entry name" value="KICSTOR_ITFG2"/>
</dbReference>
<dbReference type="Pfam" id="PF15907">
    <property type="entry name" value="Itfg2"/>
    <property type="match status" value="1"/>
</dbReference>
<evidence type="ECO:0000313" key="1">
    <source>
        <dbReference type="EMBL" id="CAJ0575794.1"/>
    </source>
</evidence>
<proteinExistence type="predicted"/>
<sequence length="400" mass="45240">MLHNLTLNPPRNPPIEYDEHLQELSDNVCRINAVVIRAISLNTAPTSSLIIPQYEMLVVGKNNGEIVFVPYNVDPSHDSRRTVASVKNRQRIKSPITALAIGRRSSQHPDEEIVSISGNGFLQVIQPPPLDSNIEPEVVHTQMIHANIMSAYFHAVEKRHHMELVVVMTDRVVRTYRWDDELRRFAAVGKWELTGQITAVAIGDAPLSGPECWAKLHQSVRYVSCRLGTKKSVEVQQMKSDRAERSLIMPYRCYFVDIFEPKIQEIVILANMRERKLFTPSKELAAAATLRLQTYSILTIIDKFGIVFIYAYNEKTIKKLLLPPIIRFTSLPECVNISICHHNNCLVIAVTAHSKKVQIHTVSMDFIVDLMAEMEANSAAEIETLRKESVSLLETIPSSL</sequence>
<feature type="non-terminal residue" evidence="1">
    <location>
        <position position="400"/>
    </location>
</feature>
<gene>
    <name evidence="1" type="ORF">MSPICULIGERA_LOCUS14099</name>
</gene>
<dbReference type="Proteomes" id="UP001177023">
    <property type="component" value="Unassembled WGS sequence"/>
</dbReference>
<reference evidence="1" key="1">
    <citation type="submission" date="2023-06" db="EMBL/GenBank/DDBJ databases">
        <authorList>
            <person name="Delattre M."/>
        </authorList>
    </citation>
    <scope>NUCLEOTIDE SEQUENCE</scope>
    <source>
        <strain evidence="1">AF72</strain>
    </source>
</reference>
<accession>A0AA36CVH0</accession>
<name>A0AA36CVH0_9BILA</name>
<evidence type="ECO:0000313" key="2">
    <source>
        <dbReference type="Proteomes" id="UP001177023"/>
    </source>
</evidence>